<dbReference type="Proteomes" id="UP000601223">
    <property type="component" value="Unassembled WGS sequence"/>
</dbReference>
<evidence type="ECO:0000313" key="3">
    <source>
        <dbReference type="Proteomes" id="UP000601223"/>
    </source>
</evidence>
<feature type="transmembrane region" description="Helical" evidence="1">
    <location>
        <begin position="53"/>
        <end position="75"/>
    </location>
</feature>
<evidence type="ECO:0008006" key="4">
    <source>
        <dbReference type="Google" id="ProtNLM"/>
    </source>
</evidence>
<accession>A0A8J3NHS0</accession>
<comment type="caution">
    <text evidence="2">The sequence shown here is derived from an EMBL/GenBank/DDBJ whole genome shotgun (WGS) entry which is preliminary data.</text>
</comment>
<keyword evidence="1" id="KW-0472">Membrane</keyword>
<gene>
    <name evidence="2" type="ORF">Cba03nite_14470</name>
</gene>
<proteinExistence type="predicted"/>
<feature type="transmembrane region" description="Helical" evidence="1">
    <location>
        <begin position="194"/>
        <end position="211"/>
    </location>
</feature>
<evidence type="ECO:0000256" key="1">
    <source>
        <dbReference type="SAM" id="Phobius"/>
    </source>
</evidence>
<keyword evidence="3" id="KW-1185">Reference proteome</keyword>
<name>A0A8J3NHS0_9ACTN</name>
<feature type="transmembrane region" description="Helical" evidence="1">
    <location>
        <begin position="153"/>
        <end position="174"/>
    </location>
</feature>
<keyword evidence="1" id="KW-0812">Transmembrane</keyword>
<dbReference type="InterPro" id="IPR009339">
    <property type="entry name" value="DUF998"/>
</dbReference>
<sequence>MPSTALARPLAAAGTAAVLLGILAVGALHVLPPTAEISPVRRTISEYALHETAWVFNLGVLVLALGSLAVSAALAYAGQLRIASVAGLGLLLWSLGLAAVVYFPKHDWAVGPSLDGHLHRVASLVAFLSLPVGALLVVLAWRRDARRRADVWLTALPALAALAMFGVIIGAFLLQPYTGVAWWRAIPLGAVERGLAVFEVLTVLALGRWAWRAATDERKGAFLTDVR</sequence>
<reference evidence="2 3" key="1">
    <citation type="submission" date="2021-01" db="EMBL/GenBank/DDBJ databases">
        <title>Whole genome shotgun sequence of Catellatospora bangladeshensis NBRC 107357.</title>
        <authorList>
            <person name="Komaki H."/>
            <person name="Tamura T."/>
        </authorList>
    </citation>
    <scope>NUCLEOTIDE SEQUENCE [LARGE SCALE GENOMIC DNA]</scope>
    <source>
        <strain evidence="2 3">NBRC 107357</strain>
    </source>
</reference>
<feature type="transmembrane region" description="Helical" evidence="1">
    <location>
        <begin position="82"/>
        <end position="103"/>
    </location>
</feature>
<keyword evidence="1" id="KW-1133">Transmembrane helix</keyword>
<dbReference type="AlphaFoldDB" id="A0A8J3NHS0"/>
<feature type="transmembrane region" description="Helical" evidence="1">
    <location>
        <begin position="123"/>
        <end position="141"/>
    </location>
</feature>
<dbReference type="Pfam" id="PF06197">
    <property type="entry name" value="DUF998"/>
    <property type="match status" value="1"/>
</dbReference>
<organism evidence="2 3">
    <name type="scientific">Catellatospora bangladeshensis</name>
    <dbReference type="NCBI Taxonomy" id="310355"/>
    <lineage>
        <taxon>Bacteria</taxon>
        <taxon>Bacillati</taxon>
        <taxon>Actinomycetota</taxon>
        <taxon>Actinomycetes</taxon>
        <taxon>Micromonosporales</taxon>
        <taxon>Micromonosporaceae</taxon>
        <taxon>Catellatospora</taxon>
    </lineage>
</organism>
<dbReference type="EMBL" id="BONF01000009">
    <property type="protein sequence ID" value="GIF80098.1"/>
    <property type="molecule type" value="Genomic_DNA"/>
</dbReference>
<dbReference type="RefSeq" id="WP_203743371.1">
    <property type="nucleotide sequence ID" value="NZ_BONF01000009.1"/>
</dbReference>
<protein>
    <recommendedName>
        <fullName evidence="4">DUF998 domain-containing protein</fullName>
    </recommendedName>
</protein>
<evidence type="ECO:0000313" key="2">
    <source>
        <dbReference type="EMBL" id="GIF80098.1"/>
    </source>
</evidence>